<reference evidence="4" key="1">
    <citation type="submission" date="2019-09" db="EMBL/GenBank/DDBJ databases">
        <title>Antimicrobial potential of Antarctic Bacteria.</title>
        <authorList>
            <person name="Benaud N."/>
            <person name="Edwards R.J."/>
            <person name="Ferrari B.C."/>
        </authorList>
    </citation>
    <scope>NUCLEOTIDE SEQUENCE [LARGE SCALE GENOMIC DNA]</scope>
    <source>
        <strain evidence="4">INR9</strain>
    </source>
</reference>
<name>A0A7G6Y818_9MICO</name>
<gene>
    <name evidence="3" type="ORF">F1C12_05525</name>
</gene>
<proteinExistence type="predicted"/>
<keyword evidence="2" id="KW-0812">Transmembrane</keyword>
<evidence type="ECO:0000256" key="2">
    <source>
        <dbReference type="SAM" id="Phobius"/>
    </source>
</evidence>
<feature type="compositionally biased region" description="Gly residues" evidence="1">
    <location>
        <begin position="115"/>
        <end position="129"/>
    </location>
</feature>
<sequence>MDENQPTEPLYPQQPGAQNEVPRHDVPPQQAAHPYGPPTQQYGPPARPVGEPFYKRHGLAFAISTLVLGVIVLFGIAGTGAFAVGSVVFHAGSSVSRLLHDGQGGPVPVKPGAPGQNGKGNGSGSGQGGRQDEGPIAKGVVRGTVASISGSTWTIRTQRGTTLTVDTTSSTVYGAPGQTQRASDFAAGDEVIVVGTRSGTTVTAVRILNVADLPLRPGQSGPTPTPSPSS</sequence>
<feature type="region of interest" description="Disordered" evidence="1">
    <location>
        <begin position="1"/>
        <end position="49"/>
    </location>
</feature>
<dbReference type="KEGG" id="lse:F1C12_05525"/>
<evidence type="ECO:0000313" key="4">
    <source>
        <dbReference type="Proteomes" id="UP000515511"/>
    </source>
</evidence>
<accession>A0A7G6Y818</accession>
<feature type="transmembrane region" description="Helical" evidence="2">
    <location>
        <begin position="59"/>
        <end position="89"/>
    </location>
</feature>
<evidence type="ECO:0000256" key="1">
    <source>
        <dbReference type="SAM" id="MobiDB-lite"/>
    </source>
</evidence>
<dbReference type="EMBL" id="CP043641">
    <property type="protein sequence ID" value="QNE34633.1"/>
    <property type="molecule type" value="Genomic_DNA"/>
</dbReference>
<keyword evidence="2" id="KW-0472">Membrane</keyword>
<keyword evidence="2" id="KW-1133">Transmembrane helix</keyword>
<dbReference type="RefSeq" id="WP_185277808.1">
    <property type="nucleotide sequence ID" value="NZ_CP043641.1"/>
</dbReference>
<organism evidence="3 4">
    <name type="scientific">Leifsonia shinshuensis</name>
    <dbReference type="NCBI Taxonomy" id="150026"/>
    <lineage>
        <taxon>Bacteria</taxon>
        <taxon>Bacillati</taxon>
        <taxon>Actinomycetota</taxon>
        <taxon>Actinomycetes</taxon>
        <taxon>Micrococcales</taxon>
        <taxon>Microbacteriaceae</taxon>
        <taxon>Leifsonia</taxon>
    </lineage>
</organism>
<dbReference type="Proteomes" id="UP000515511">
    <property type="component" value="Chromosome"/>
</dbReference>
<protein>
    <submittedName>
        <fullName evidence="3">Uncharacterized protein</fullName>
    </submittedName>
</protein>
<evidence type="ECO:0000313" key="3">
    <source>
        <dbReference type="EMBL" id="QNE34633.1"/>
    </source>
</evidence>
<dbReference type="AlphaFoldDB" id="A0A7G6Y818"/>
<feature type="region of interest" description="Disordered" evidence="1">
    <location>
        <begin position="100"/>
        <end position="136"/>
    </location>
</feature>